<dbReference type="EMBL" id="NSJZ01000005">
    <property type="protein sequence ID" value="PAU97416.1"/>
    <property type="molecule type" value="Genomic_DNA"/>
</dbReference>
<reference evidence="3 4" key="1">
    <citation type="submission" date="2017-09" db="EMBL/GenBank/DDBJ databases">
        <title>Paracoccus alkalisoli sp. nov., isolated from saline alkaline soil.</title>
        <authorList>
            <person name="Dong X."/>
            <person name="Zhang G."/>
        </authorList>
    </citation>
    <scope>NUCLEOTIDE SEQUENCE [LARGE SCALE GENOMIC DNA]</scope>
    <source>
        <strain evidence="3 4">WN007</strain>
    </source>
</reference>
<evidence type="ECO:0000313" key="4">
    <source>
        <dbReference type="Proteomes" id="UP000218023"/>
    </source>
</evidence>
<dbReference type="Pfam" id="PF09350">
    <property type="entry name" value="DJC28_CD"/>
    <property type="match status" value="1"/>
</dbReference>
<dbReference type="InterPro" id="IPR018961">
    <property type="entry name" value="DnaJ_homolog_subfam-C_membr-28"/>
</dbReference>
<protein>
    <submittedName>
        <fullName evidence="3">DUF1992 domain-containing protein</fullName>
    </submittedName>
</protein>
<dbReference type="OrthoDB" id="8448455at2"/>
<comment type="caution">
    <text evidence="3">The sequence shown here is derived from an EMBL/GenBank/DDBJ whole genome shotgun (WGS) entry which is preliminary data.</text>
</comment>
<keyword evidence="4" id="KW-1185">Reference proteome</keyword>
<evidence type="ECO:0000256" key="1">
    <source>
        <dbReference type="SAM" id="Coils"/>
    </source>
</evidence>
<keyword evidence="1" id="KW-0175">Coiled coil</keyword>
<feature type="domain" description="DnaJ homologue subfamily C member 28 conserved" evidence="2">
    <location>
        <begin position="8"/>
        <end position="72"/>
    </location>
</feature>
<gene>
    <name evidence="3" type="ORF">CK240_07995</name>
</gene>
<name>A0A2A2GIH6_9RHOB</name>
<organism evidence="3 4">
    <name type="scientific">Paracoccus salipaludis</name>
    <dbReference type="NCBI Taxonomy" id="2032623"/>
    <lineage>
        <taxon>Bacteria</taxon>
        <taxon>Pseudomonadati</taxon>
        <taxon>Pseudomonadota</taxon>
        <taxon>Alphaproteobacteria</taxon>
        <taxon>Rhodobacterales</taxon>
        <taxon>Paracoccaceae</taxon>
        <taxon>Paracoccus</taxon>
    </lineage>
</organism>
<sequence length="108" mass="12456">MTHWFDLIAQRRIDEAAANGELQGLAGEGKPLDPVRLRETADDVLHRMMADGGFLPPEVQFAKDIEAKRAVLDQVEDEVERKRLQRQIALLELKRNIHADARRRFTRD</sequence>
<evidence type="ECO:0000259" key="2">
    <source>
        <dbReference type="Pfam" id="PF09350"/>
    </source>
</evidence>
<dbReference type="Proteomes" id="UP000218023">
    <property type="component" value="Unassembled WGS sequence"/>
</dbReference>
<dbReference type="AlphaFoldDB" id="A0A2A2GIH6"/>
<feature type="coiled-coil region" evidence="1">
    <location>
        <begin position="65"/>
        <end position="92"/>
    </location>
</feature>
<evidence type="ECO:0000313" key="3">
    <source>
        <dbReference type="EMBL" id="PAU97416.1"/>
    </source>
</evidence>
<accession>A0A2A2GIH6</accession>
<proteinExistence type="predicted"/>
<dbReference type="RefSeq" id="WP_095639823.1">
    <property type="nucleotide sequence ID" value="NZ_NSJZ01000005.1"/>
</dbReference>